<dbReference type="AlphaFoldDB" id="A0A424YZZ1"/>
<reference evidence="10 11" key="1">
    <citation type="submission" date="2018-08" db="EMBL/GenBank/DDBJ databases">
        <title>Survival mechanisms of Campylobacter hepaticus identified by genomic analysis and comparative transcriptomic analysis of in vivo and in vitro derived bacteria.</title>
        <authorList>
            <person name="Van T.T.H."/>
            <person name="Moore R.J."/>
        </authorList>
    </citation>
    <scope>NUCLEOTIDE SEQUENCE [LARGE SCALE GENOMIC DNA]</scope>
    <source>
        <strain evidence="10 11">54L</strain>
    </source>
</reference>
<keyword evidence="6" id="KW-0408">Iron</keyword>
<dbReference type="CDD" id="cd03259">
    <property type="entry name" value="ABC_Carb_Solutes_like"/>
    <property type="match status" value="1"/>
</dbReference>
<dbReference type="Pfam" id="PF08402">
    <property type="entry name" value="TOBE_2"/>
    <property type="match status" value="1"/>
</dbReference>
<dbReference type="GO" id="GO:0043190">
    <property type="term" value="C:ATP-binding cassette (ABC) transporter complex"/>
    <property type="evidence" value="ECO:0007669"/>
    <property type="project" value="InterPro"/>
</dbReference>
<evidence type="ECO:0000256" key="7">
    <source>
        <dbReference type="ARBA" id="ARBA00023065"/>
    </source>
</evidence>
<evidence type="ECO:0000313" key="10">
    <source>
        <dbReference type="EMBL" id="RQD87225.1"/>
    </source>
</evidence>
<keyword evidence="2" id="KW-1003">Cell membrane</keyword>
<dbReference type="InterPro" id="IPR003593">
    <property type="entry name" value="AAA+_ATPase"/>
</dbReference>
<dbReference type="SUPFAM" id="SSF50331">
    <property type="entry name" value="MOP-like"/>
    <property type="match status" value="1"/>
</dbReference>
<dbReference type="InterPro" id="IPR013611">
    <property type="entry name" value="Transp-assoc_OB_typ2"/>
</dbReference>
<evidence type="ECO:0000256" key="5">
    <source>
        <dbReference type="ARBA" id="ARBA00022840"/>
    </source>
</evidence>
<dbReference type="RefSeq" id="WP_124134097.1">
    <property type="nucleotide sequence ID" value="NZ_QURW01000011.1"/>
</dbReference>
<organism evidence="10 11">
    <name type="scientific">Campylobacter hepaticus</name>
    <dbReference type="NCBI Taxonomy" id="1813019"/>
    <lineage>
        <taxon>Bacteria</taxon>
        <taxon>Pseudomonadati</taxon>
        <taxon>Campylobacterota</taxon>
        <taxon>Epsilonproteobacteria</taxon>
        <taxon>Campylobacterales</taxon>
        <taxon>Campylobacteraceae</taxon>
        <taxon>Campylobacter</taxon>
    </lineage>
</organism>
<feature type="domain" description="ABC transporter" evidence="9">
    <location>
        <begin position="4"/>
        <end position="234"/>
    </location>
</feature>
<dbReference type="InterPro" id="IPR050093">
    <property type="entry name" value="ABC_SmlMolc_Importer"/>
</dbReference>
<dbReference type="Gene3D" id="3.40.50.300">
    <property type="entry name" value="P-loop containing nucleotide triphosphate hydrolases"/>
    <property type="match status" value="1"/>
</dbReference>
<evidence type="ECO:0000313" key="11">
    <source>
        <dbReference type="Proteomes" id="UP000286095"/>
    </source>
</evidence>
<accession>A0A424YZZ1</accession>
<keyword evidence="7" id="KW-0406">Ion transport</keyword>
<keyword evidence="8" id="KW-0472">Membrane</keyword>
<dbReference type="InterPro" id="IPR003439">
    <property type="entry name" value="ABC_transporter-like_ATP-bd"/>
</dbReference>
<proteinExistence type="predicted"/>
<dbReference type="InterPro" id="IPR027417">
    <property type="entry name" value="P-loop_NTPase"/>
</dbReference>
<protein>
    <submittedName>
        <fullName evidence="10">ABC transporter ATP-binding protein</fullName>
    </submittedName>
</protein>
<dbReference type="SMART" id="SM00382">
    <property type="entry name" value="AAA"/>
    <property type="match status" value="1"/>
</dbReference>
<keyword evidence="4" id="KW-0547">Nucleotide-binding</keyword>
<keyword evidence="3" id="KW-0410">Iron transport</keyword>
<dbReference type="PANTHER" id="PTHR42781">
    <property type="entry name" value="SPERMIDINE/PUTRESCINE IMPORT ATP-BINDING PROTEIN POTA"/>
    <property type="match status" value="1"/>
</dbReference>
<dbReference type="PROSITE" id="PS00211">
    <property type="entry name" value="ABC_TRANSPORTER_1"/>
    <property type="match status" value="1"/>
</dbReference>
<evidence type="ECO:0000256" key="3">
    <source>
        <dbReference type="ARBA" id="ARBA00022496"/>
    </source>
</evidence>
<dbReference type="GO" id="GO:0005524">
    <property type="term" value="F:ATP binding"/>
    <property type="evidence" value="ECO:0007669"/>
    <property type="project" value="UniProtKB-KW"/>
</dbReference>
<dbReference type="Pfam" id="PF00005">
    <property type="entry name" value="ABC_tran"/>
    <property type="match status" value="1"/>
</dbReference>
<dbReference type="EMBL" id="QURW01000011">
    <property type="protein sequence ID" value="RQD87225.1"/>
    <property type="molecule type" value="Genomic_DNA"/>
</dbReference>
<gene>
    <name evidence="10" type="ORF">DZD40_05180</name>
</gene>
<keyword evidence="1" id="KW-0813">Transport</keyword>
<name>A0A424YZZ1_9BACT</name>
<dbReference type="GO" id="GO:0016887">
    <property type="term" value="F:ATP hydrolysis activity"/>
    <property type="evidence" value="ECO:0007669"/>
    <property type="project" value="InterPro"/>
</dbReference>
<dbReference type="InterPro" id="IPR017871">
    <property type="entry name" value="ABC_transporter-like_CS"/>
</dbReference>
<evidence type="ECO:0000256" key="4">
    <source>
        <dbReference type="ARBA" id="ARBA00022741"/>
    </source>
</evidence>
<dbReference type="PROSITE" id="PS50893">
    <property type="entry name" value="ABC_TRANSPORTER_2"/>
    <property type="match status" value="1"/>
</dbReference>
<evidence type="ECO:0000256" key="1">
    <source>
        <dbReference type="ARBA" id="ARBA00022448"/>
    </source>
</evidence>
<keyword evidence="5 10" id="KW-0067">ATP-binding</keyword>
<evidence type="ECO:0000256" key="8">
    <source>
        <dbReference type="ARBA" id="ARBA00023136"/>
    </source>
</evidence>
<dbReference type="PANTHER" id="PTHR42781:SF4">
    <property type="entry name" value="SPERMIDINE_PUTRESCINE IMPORT ATP-BINDING PROTEIN POTA"/>
    <property type="match status" value="1"/>
</dbReference>
<evidence type="ECO:0000259" key="9">
    <source>
        <dbReference type="PROSITE" id="PS50893"/>
    </source>
</evidence>
<dbReference type="SUPFAM" id="SSF52540">
    <property type="entry name" value="P-loop containing nucleoside triphosphate hydrolases"/>
    <property type="match status" value="1"/>
</dbReference>
<evidence type="ECO:0000256" key="6">
    <source>
        <dbReference type="ARBA" id="ARBA00023004"/>
    </source>
</evidence>
<dbReference type="Proteomes" id="UP000286095">
    <property type="component" value="Unassembled WGS sequence"/>
</dbReference>
<dbReference type="InterPro" id="IPR008995">
    <property type="entry name" value="Mo/tungstate-bd_C_term_dom"/>
</dbReference>
<sequence length="329" mass="37653">MAYLEIKNFKKTYEDKVVFQNISFNAKKGEFITLLGPSGCGKSTLLRCIAGLSRINEGKILINDKDITKLSPQKRNIGMVFQNYALFPNLNVFENIAFGLKIKKMDKKDIEKRVKKMLKLVELEEYIKTYPHKLSGGQMQRVALARSLIIKPNLLLLDEPLSALDAKIRKHLRMQIKEIQKELNLTTIFVTHDQEEALELSDRIILMNEGKIMQNSSANNLYLLPECHFVAGFIGSYNILSPKELDNLGLQHNFKKDIALRPETIEISNKGLKAKIKQKLLLGNVIRYLVKLQEIELKVDTLNFSIYSTFEVGDKIALRFNLSLAKELK</sequence>
<dbReference type="InterPro" id="IPR015853">
    <property type="entry name" value="ABC_transpr_FbpC"/>
</dbReference>
<evidence type="ECO:0000256" key="2">
    <source>
        <dbReference type="ARBA" id="ARBA00022475"/>
    </source>
</evidence>
<dbReference type="FunFam" id="3.40.50.300:FF:000042">
    <property type="entry name" value="Maltose/maltodextrin ABC transporter, ATP-binding protein"/>
    <property type="match status" value="1"/>
</dbReference>
<dbReference type="GO" id="GO:0015408">
    <property type="term" value="F:ABC-type ferric iron transporter activity"/>
    <property type="evidence" value="ECO:0007669"/>
    <property type="project" value="InterPro"/>
</dbReference>
<comment type="caution">
    <text evidence="10">The sequence shown here is derived from an EMBL/GenBank/DDBJ whole genome shotgun (WGS) entry which is preliminary data.</text>
</comment>